<dbReference type="GO" id="GO:0003955">
    <property type="term" value="F:NAD(P)H dehydrogenase (quinone) activity"/>
    <property type="evidence" value="ECO:0007669"/>
    <property type="project" value="TreeGrafter"/>
</dbReference>
<dbReference type="GO" id="GO:0050660">
    <property type="term" value="F:flavin adenine dinucleotide binding"/>
    <property type="evidence" value="ECO:0007669"/>
    <property type="project" value="TreeGrafter"/>
</dbReference>
<dbReference type="AlphaFoldDB" id="A0A2A5B7R8"/>
<dbReference type="InterPro" id="IPR036188">
    <property type="entry name" value="FAD/NAD-bd_sf"/>
</dbReference>
<dbReference type="InterPro" id="IPR001100">
    <property type="entry name" value="Pyr_nuc-diS_OxRdtase"/>
</dbReference>
<comment type="caution">
    <text evidence="9">The sequence shown here is derived from an EMBL/GenBank/DDBJ whole genome shotgun (WGS) entry which is preliminary data.</text>
</comment>
<dbReference type="Gene3D" id="3.30.390.30">
    <property type="match status" value="1"/>
</dbReference>
<evidence type="ECO:0000256" key="3">
    <source>
        <dbReference type="ARBA" id="ARBA00022827"/>
    </source>
</evidence>
<evidence type="ECO:0000256" key="1">
    <source>
        <dbReference type="ARBA" id="ARBA00007532"/>
    </source>
</evidence>
<dbReference type="NCBIfam" id="NF004939">
    <property type="entry name" value="PRK06292.1-1"/>
    <property type="match status" value="1"/>
</dbReference>
<feature type="disulfide bond" description="Redox-active" evidence="6">
    <location>
        <begin position="43"/>
        <end position="48"/>
    </location>
</feature>
<feature type="binding site" evidence="5">
    <location>
        <begin position="141"/>
        <end position="143"/>
    </location>
    <ligand>
        <name>FAD</name>
        <dbReference type="ChEBI" id="CHEBI:57692"/>
    </ligand>
</feature>
<dbReference type="Pfam" id="PF02852">
    <property type="entry name" value="Pyr_redox_dim"/>
    <property type="match status" value="1"/>
</dbReference>
<feature type="binding site" evidence="5">
    <location>
        <position position="52"/>
    </location>
    <ligand>
        <name>FAD</name>
        <dbReference type="ChEBI" id="CHEBI:57692"/>
    </ligand>
</feature>
<comment type="similarity">
    <text evidence="1">Belongs to the class-I pyridine nucleotide-disulfide oxidoreductase family.</text>
</comment>
<dbReference type="Pfam" id="PF07992">
    <property type="entry name" value="Pyr_redox_2"/>
    <property type="match status" value="1"/>
</dbReference>
<feature type="active site" description="Proton acceptor" evidence="4">
    <location>
        <position position="445"/>
    </location>
</feature>
<dbReference type="Gene3D" id="3.50.50.60">
    <property type="entry name" value="FAD/NAD(P)-binding domain"/>
    <property type="match status" value="2"/>
</dbReference>
<feature type="binding site" evidence="5">
    <location>
        <position position="310"/>
    </location>
    <ligand>
        <name>FAD</name>
        <dbReference type="ChEBI" id="CHEBI:57692"/>
    </ligand>
</feature>
<sequence length="480" mass="52020">MKKRKVDVAIIGSGTAGMGAYRAAKKHSDSVVMIEANVYGTTCARVGCMPSKLLIAAAEAAHNAQHTKGFGIDVSQVTIDGKAVLERVRRERDRFVGFVLESVEGFDENDKIKGYARFKDDHTLIIDDHTEIAAERIVIATGSRPVYPPHFAEAGDRLLVNDDVFELEDLPKSIAVFGPGVIGLELGQALSRLGVSVKVFGRGGALATLHEPEIRAYAEKTFNEEFYLDPDADVSGIANIGNGVEITYVHKSGEKVTETFSYLLAATGRRPNVDNLDLENTGLQLDERGVPEFDRYTMQTSLGHIFVAGDASNDIPLLHEAADEGRIAGDNAGNYPEVRVGLRRAMLGVVFTEPQIANIGLSVAEIQERDPSCYSVGEVSFEGQGRSRVIGKNKGLMKVYGEQGTGLFLGAEMFGPAAEHIGHLLSWAVQQRLTVSQILDMPFYHPVIEEGVRTALRDLNAKLKIGPEMVEHCLDCGPGA</sequence>
<dbReference type="InterPro" id="IPR016156">
    <property type="entry name" value="FAD/NAD-linked_Rdtase_dimer_sf"/>
</dbReference>
<proteinExistence type="inferred from homology"/>
<gene>
    <name evidence="9" type="ORF">COA96_03225</name>
</gene>
<reference evidence="10" key="1">
    <citation type="submission" date="2017-08" db="EMBL/GenBank/DDBJ databases">
        <title>A dynamic microbial community with high functional redundancy inhabits the cold, oxic subseafloor aquifer.</title>
        <authorList>
            <person name="Tully B.J."/>
            <person name="Wheat C.G."/>
            <person name="Glazer B.T."/>
            <person name="Huber J.A."/>
        </authorList>
    </citation>
    <scope>NUCLEOTIDE SEQUENCE [LARGE SCALE GENOMIC DNA]</scope>
</reference>
<dbReference type="PANTHER" id="PTHR43014">
    <property type="entry name" value="MERCURIC REDUCTASE"/>
    <property type="match status" value="1"/>
</dbReference>
<comment type="cofactor">
    <cofactor evidence="5">
        <name>FAD</name>
        <dbReference type="ChEBI" id="CHEBI:57692"/>
    </cofactor>
    <text evidence="5">Binds 1 FAD per subunit.</text>
</comment>
<dbReference type="SUPFAM" id="SSF51905">
    <property type="entry name" value="FAD/NAD(P)-binding domain"/>
    <property type="match status" value="1"/>
</dbReference>
<dbReference type="InterPro" id="IPR023753">
    <property type="entry name" value="FAD/NAD-binding_dom"/>
</dbReference>
<keyword evidence="2" id="KW-0285">Flavoprotein</keyword>
<dbReference type="SUPFAM" id="SSF55424">
    <property type="entry name" value="FAD/NAD-linked reductases, dimerisation (C-terminal) domain"/>
    <property type="match status" value="1"/>
</dbReference>
<evidence type="ECO:0000313" key="9">
    <source>
        <dbReference type="EMBL" id="PCJ27525.1"/>
    </source>
</evidence>
<dbReference type="PRINTS" id="PR00368">
    <property type="entry name" value="FADPNR"/>
</dbReference>
<organism evidence="9 10">
    <name type="scientific">SAR86 cluster bacterium</name>
    <dbReference type="NCBI Taxonomy" id="2030880"/>
    <lineage>
        <taxon>Bacteria</taxon>
        <taxon>Pseudomonadati</taxon>
        <taxon>Pseudomonadota</taxon>
        <taxon>Gammaproteobacteria</taxon>
        <taxon>SAR86 cluster</taxon>
    </lineage>
</organism>
<protein>
    <submittedName>
        <fullName evidence="9">Dihydrolipoyl dehydrogenase</fullName>
    </submittedName>
</protein>
<evidence type="ECO:0000256" key="5">
    <source>
        <dbReference type="PIRSR" id="PIRSR000350-3"/>
    </source>
</evidence>
<feature type="binding site" evidence="5">
    <location>
        <begin position="178"/>
        <end position="185"/>
    </location>
    <ligand>
        <name>NAD(+)</name>
        <dbReference type="ChEBI" id="CHEBI:57540"/>
    </ligand>
</feature>
<name>A0A2A5B7R8_9GAMM</name>
<dbReference type="PRINTS" id="PR00411">
    <property type="entry name" value="PNDRDTASEI"/>
</dbReference>
<evidence type="ECO:0000259" key="8">
    <source>
        <dbReference type="Pfam" id="PF07992"/>
    </source>
</evidence>
<keyword evidence="3 5" id="KW-0274">FAD</keyword>
<dbReference type="InterPro" id="IPR004099">
    <property type="entry name" value="Pyr_nucl-diS_OxRdtase_dimer"/>
</dbReference>
<evidence type="ECO:0000256" key="4">
    <source>
        <dbReference type="PIRSR" id="PIRSR000350-2"/>
    </source>
</evidence>
<keyword evidence="5" id="KW-0547">Nucleotide-binding</keyword>
<dbReference type="EMBL" id="NVVJ01000006">
    <property type="protein sequence ID" value="PCJ27525.1"/>
    <property type="molecule type" value="Genomic_DNA"/>
</dbReference>
<feature type="domain" description="Pyridine nucleotide-disulphide oxidoreductase dimerisation" evidence="7">
    <location>
        <begin position="348"/>
        <end position="455"/>
    </location>
</feature>
<evidence type="ECO:0000259" key="7">
    <source>
        <dbReference type="Pfam" id="PF02852"/>
    </source>
</evidence>
<feature type="domain" description="FAD/NAD(P)-binding" evidence="8">
    <location>
        <begin position="7"/>
        <end position="325"/>
    </location>
</feature>
<dbReference type="PIRSF" id="PIRSF000350">
    <property type="entry name" value="Mercury_reductase_MerA"/>
    <property type="match status" value="1"/>
</dbReference>
<keyword evidence="5" id="KW-0520">NAD</keyword>
<evidence type="ECO:0000256" key="6">
    <source>
        <dbReference type="PIRSR" id="PIRSR000350-4"/>
    </source>
</evidence>
<evidence type="ECO:0000256" key="2">
    <source>
        <dbReference type="ARBA" id="ARBA00022630"/>
    </source>
</evidence>
<dbReference type="Proteomes" id="UP000218327">
    <property type="component" value="Unassembled WGS sequence"/>
</dbReference>
<accession>A0A2A5B7R8</accession>
<dbReference type="PANTHER" id="PTHR43014:SF4">
    <property type="entry name" value="PYRIDINE NUCLEOTIDE-DISULFIDE OXIDOREDUCTASE RCLA-RELATED"/>
    <property type="match status" value="1"/>
</dbReference>
<feature type="binding site" evidence="5">
    <location>
        <position position="268"/>
    </location>
    <ligand>
        <name>NAD(+)</name>
        <dbReference type="ChEBI" id="CHEBI:57540"/>
    </ligand>
</feature>
<evidence type="ECO:0000313" key="10">
    <source>
        <dbReference type="Proteomes" id="UP000218327"/>
    </source>
</evidence>